<dbReference type="Proteomes" id="UP000708208">
    <property type="component" value="Unassembled WGS sequence"/>
</dbReference>
<evidence type="ECO:0000313" key="2">
    <source>
        <dbReference type="Proteomes" id="UP000708208"/>
    </source>
</evidence>
<dbReference type="PANTHER" id="PTHR47331">
    <property type="entry name" value="PHD-TYPE DOMAIN-CONTAINING PROTEIN"/>
    <property type="match status" value="1"/>
</dbReference>
<name>A0A8J2J224_9HEXA</name>
<dbReference type="OrthoDB" id="5920040at2759"/>
<gene>
    <name evidence="1" type="ORF">AFUS01_LOCUS1430</name>
</gene>
<feature type="non-terminal residue" evidence="1">
    <location>
        <position position="1"/>
    </location>
</feature>
<keyword evidence="2" id="KW-1185">Reference proteome</keyword>
<evidence type="ECO:0000313" key="1">
    <source>
        <dbReference type="EMBL" id="CAG7662021.1"/>
    </source>
</evidence>
<sequence>SKENLTRLESHCYYVPHHGVLKEASETTKLRVVFDASTKTSNGKSLNDVLKNGPKIQDGLVSILLRFRTHLIPIIGDAEKMYRMVKVSPDDFHYQRLLWRKSPAEPIDDYEMRVLMFGLKPAPWLAT</sequence>
<dbReference type="EMBL" id="CAJVCH010007913">
    <property type="protein sequence ID" value="CAG7662021.1"/>
    <property type="molecule type" value="Genomic_DNA"/>
</dbReference>
<organism evidence="1 2">
    <name type="scientific">Allacma fusca</name>
    <dbReference type="NCBI Taxonomy" id="39272"/>
    <lineage>
        <taxon>Eukaryota</taxon>
        <taxon>Metazoa</taxon>
        <taxon>Ecdysozoa</taxon>
        <taxon>Arthropoda</taxon>
        <taxon>Hexapoda</taxon>
        <taxon>Collembola</taxon>
        <taxon>Symphypleona</taxon>
        <taxon>Sminthuridae</taxon>
        <taxon>Allacma</taxon>
    </lineage>
</organism>
<reference evidence="1" key="1">
    <citation type="submission" date="2021-06" db="EMBL/GenBank/DDBJ databases">
        <authorList>
            <person name="Hodson N. C."/>
            <person name="Mongue J. A."/>
            <person name="Jaron S. K."/>
        </authorList>
    </citation>
    <scope>NUCLEOTIDE SEQUENCE</scope>
</reference>
<feature type="non-terminal residue" evidence="1">
    <location>
        <position position="127"/>
    </location>
</feature>
<dbReference type="AlphaFoldDB" id="A0A8J2J224"/>
<protein>
    <submittedName>
        <fullName evidence="1">Uncharacterized protein</fullName>
    </submittedName>
</protein>
<accession>A0A8J2J224</accession>
<proteinExistence type="predicted"/>
<comment type="caution">
    <text evidence="1">The sequence shown here is derived from an EMBL/GenBank/DDBJ whole genome shotgun (WGS) entry which is preliminary data.</text>
</comment>